<feature type="compositionally biased region" description="Basic residues" evidence="1">
    <location>
        <begin position="66"/>
        <end position="76"/>
    </location>
</feature>
<feature type="region of interest" description="Disordered" evidence="1">
    <location>
        <begin position="1"/>
        <end position="24"/>
    </location>
</feature>
<name>A0ABX3YA91_9ACTN</name>
<gene>
    <name evidence="2" type="ORF">OQI_33460</name>
</gene>
<dbReference type="RefSeq" id="WP_086172939.1">
    <property type="nucleotide sequence ID" value="NZ_MRYD01000309.1"/>
</dbReference>
<comment type="caution">
    <text evidence="2">The sequence shown here is derived from an EMBL/GenBank/DDBJ whole genome shotgun (WGS) entry which is preliminary data.</text>
</comment>
<proteinExistence type="predicted"/>
<dbReference type="EMBL" id="MRYD01000309">
    <property type="protein sequence ID" value="OSZ56345.1"/>
    <property type="molecule type" value="Genomic_DNA"/>
</dbReference>
<reference evidence="2 3" key="1">
    <citation type="submission" date="2016-12" db="EMBL/GenBank/DDBJ databases">
        <title>Genome Mining:The Detection of Biosynthetic Gene Clusters to Aid in the Expression of Curamycin A produced by Streptomyces sp. strain CZA14.</title>
        <authorList>
            <person name="Durrell K.A."/>
            <person name="Kirby B.M."/>
            <person name="Khan W."/>
            <person name="Mthethwa T."/>
            <person name="Le Roes-Hill M."/>
        </authorList>
    </citation>
    <scope>NUCLEOTIDE SEQUENCE [LARGE SCALE GENOMIC DNA]</scope>
    <source>
        <strain evidence="2 3">CZA14</strain>
    </source>
</reference>
<evidence type="ECO:0000313" key="3">
    <source>
        <dbReference type="Proteomes" id="UP000194266"/>
    </source>
</evidence>
<organism evidence="2 3">
    <name type="scientific">Streptomyces pharetrae CZA14</name>
    <dbReference type="NCBI Taxonomy" id="1144883"/>
    <lineage>
        <taxon>Bacteria</taxon>
        <taxon>Bacillati</taxon>
        <taxon>Actinomycetota</taxon>
        <taxon>Actinomycetes</taxon>
        <taxon>Kitasatosporales</taxon>
        <taxon>Streptomycetaceae</taxon>
        <taxon>Streptomyces</taxon>
    </lineage>
</organism>
<keyword evidence="3" id="KW-1185">Reference proteome</keyword>
<protein>
    <submittedName>
        <fullName evidence="2">Uncharacterized protein</fullName>
    </submittedName>
</protein>
<accession>A0ABX3YA91</accession>
<sequence>MPTIERDPESAPDQVDGPVSSGREEALVHCPLPARRPMAADVALVAIATVVRPTVPAARTPLVGRARSRGRRRRPDRRPAAPPRPFLAVVGPAAGPVTLVSGDTYDDALEEYYASKPYSSLIPRDRVGFRVRITVLGSDEDIGRLAAVLTRPAARHPLRSRSRAGRAARR</sequence>
<evidence type="ECO:0000313" key="2">
    <source>
        <dbReference type="EMBL" id="OSZ56345.1"/>
    </source>
</evidence>
<feature type="region of interest" description="Disordered" evidence="1">
    <location>
        <begin position="61"/>
        <end position="87"/>
    </location>
</feature>
<evidence type="ECO:0000256" key="1">
    <source>
        <dbReference type="SAM" id="MobiDB-lite"/>
    </source>
</evidence>
<dbReference type="Proteomes" id="UP000194266">
    <property type="component" value="Unassembled WGS sequence"/>
</dbReference>